<feature type="signal peptide" evidence="1">
    <location>
        <begin position="1"/>
        <end position="33"/>
    </location>
</feature>
<dbReference type="OrthoDB" id="110323at2"/>
<keyword evidence="3" id="KW-1185">Reference proteome</keyword>
<name>A0A4R3ULT3_ROSSA</name>
<evidence type="ECO:0000256" key="1">
    <source>
        <dbReference type="SAM" id="SignalP"/>
    </source>
</evidence>
<evidence type="ECO:0008006" key="4">
    <source>
        <dbReference type="Google" id="ProtNLM"/>
    </source>
</evidence>
<organism evidence="2 3">
    <name type="scientific">Roseateles saccharophilus</name>
    <name type="common">Pseudomonas saccharophila</name>
    <dbReference type="NCBI Taxonomy" id="304"/>
    <lineage>
        <taxon>Bacteria</taxon>
        <taxon>Pseudomonadati</taxon>
        <taxon>Pseudomonadota</taxon>
        <taxon>Betaproteobacteria</taxon>
        <taxon>Burkholderiales</taxon>
        <taxon>Sphaerotilaceae</taxon>
        <taxon>Roseateles</taxon>
    </lineage>
</organism>
<reference evidence="2 3" key="1">
    <citation type="submission" date="2019-03" db="EMBL/GenBank/DDBJ databases">
        <title>Genomic Encyclopedia of Type Strains, Phase IV (KMG-IV): sequencing the most valuable type-strain genomes for metagenomic binning, comparative biology and taxonomic classification.</title>
        <authorList>
            <person name="Goeker M."/>
        </authorList>
    </citation>
    <scope>NUCLEOTIDE SEQUENCE [LARGE SCALE GENOMIC DNA]</scope>
    <source>
        <strain evidence="2 3">DSM 654</strain>
    </source>
</reference>
<sequence>MNLTGHRIAISKNLAGRVLVALTLGWSAATALAAGGPPMVTDDPETPGNGRWEINVAAVASRTTGRRELAIPDVDINYGLGDRIQLKLDLPWVRVSAPDLRARSGPGDTEVGVKWRFYDDEDSGLTISTYPQYMHALTDASVARGTASPGHEFLLPIEAAGEVAGVGLVGEVGKNFVQGQKGQWIAGVIASHPCGDNNECMFEVRGRHGEGQHATLLNLGVHHKLDDSLALLFAAGAERGTRSDERRQTLVYLGLQFTH</sequence>
<protein>
    <recommendedName>
        <fullName evidence="4">Outer membrane beta-barrel porin/alpha-amylase</fullName>
    </recommendedName>
</protein>
<dbReference type="EMBL" id="SMBU01000021">
    <property type="protein sequence ID" value="TCU92646.1"/>
    <property type="molecule type" value="Genomic_DNA"/>
</dbReference>
<dbReference type="AlphaFoldDB" id="A0A4R3ULT3"/>
<comment type="caution">
    <text evidence="2">The sequence shown here is derived from an EMBL/GenBank/DDBJ whole genome shotgun (WGS) entry which is preliminary data.</text>
</comment>
<gene>
    <name evidence="2" type="ORF">EV671_102119</name>
</gene>
<accession>A0A4R3ULT3</accession>
<dbReference type="RefSeq" id="WP_132573728.1">
    <property type="nucleotide sequence ID" value="NZ_CBCSGL010000059.1"/>
</dbReference>
<dbReference type="Proteomes" id="UP000295110">
    <property type="component" value="Unassembled WGS sequence"/>
</dbReference>
<feature type="chain" id="PRO_5020609013" description="Outer membrane beta-barrel porin/alpha-amylase" evidence="1">
    <location>
        <begin position="34"/>
        <end position="259"/>
    </location>
</feature>
<evidence type="ECO:0000313" key="3">
    <source>
        <dbReference type="Proteomes" id="UP000295110"/>
    </source>
</evidence>
<proteinExistence type="predicted"/>
<keyword evidence="1" id="KW-0732">Signal</keyword>
<evidence type="ECO:0000313" key="2">
    <source>
        <dbReference type="EMBL" id="TCU92646.1"/>
    </source>
</evidence>